<dbReference type="EMBL" id="BCNV01000001">
    <property type="protein sequence ID" value="GAS82856.1"/>
    <property type="molecule type" value="Genomic_DNA"/>
</dbReference>
<reference evidence="1 2" key="1">
    <citation type="journal article" date="2016" name="Genome Announc.">
        <title>Draft Genome Sequence of Paenibacillus amylolyticus Heshi-A3, Isolated from Fermented Rice Bran in a Japanese Fermented Seafood Dish.</title>
        <authorList>
            <person name="Akuzawa S."/>
            <person name="Nagaoka J."/>
            <person name="Kanekatsu M."/>
            <person name="Kubota E."/>
            <person name="Ohtake R."/>
            <person name="Suzuki T."/>
            <person name="Kanesaki Y."/>
        </authorList>
    </citation>
    <scope>NUCLEOTIDE SEQUENCE [LARGE SCALE GENOMIC DNA]</scope>
    <source>
        <strain evidence="1 2">Heshi-A3</strain>
    </source>
</reference>
<evidence type="ECO:0000313" key="1">
    <source>
        <dbReference type="EMBL" id="GAS82856.1"/>
    </source>
</evidence>
<protein>
    <submittedName>
        <fullName evidence="1">Uncharacterized protein</fullName>
    </submittedName>
</protein>
<comment type="caution">
    <text evidence="1">The sequence shown here is derived from an EMBL/GenBank/DDBJ whole genome shotgun (WGS) entry which is preliminary data.</text>
</comment>
<reference evidence="2" key="2">
    <citation type="submission" date="2016-01" db="EMBL/GenBank/DDBJ databases">
        <title>Draft Genome Sequence of Paenibacillus amylolyticus Heshi-A3 that Was Isolated from Fermented Rice Bran with Aging Salted Mackerel, Which Was Named Heshiko as Traditional Fermented Seafood in Japan.</title>
        <authorList>
            <person name="Akuzawa S."/>
            <person name="Nakagawa J."/>
            <person name="Kanekatsu T."/>
            <person name="Kubota E."/>
            <person name="Ohtake R."/>
            <person name="Suzuki T."/>
            <person name="Kanesaki Y."/>
        </authorList>
    </citation>
    <scope>NUCLEOTIDE SEQUENCE [LARGE SCALE GENOMIC DNA]</scope>
    <source>
        <strain evidence="2">Heshi-A3</strain>
    </source>
</reference>
<organism evidence="1 2">
    <name type="scientific">Paenibacillus amylolyticus</name>
    <dbReference type="NCBI Taxonomy" id="1451"/>
    <lineage>
        <taxon>Bacteria</taxon>
        <taxon>Bacillati</taxon>
        <taxon>Bacillota</taxon>
        <taxon>Bacilli</taxon>
        <taxon>Bacillales</taxon>
        <taxon>Paenibacillaceae</taxon>
        <taxon>Paenibacillus</taxon>
    </lineage>
</organism>
<sequence length="93" mass="10768">MNNNMSNLIEDLFHGNLRLDESIHPEQAEYQEINRQISDLMQDYKTQLSENEYDALEQLIDLIGQSTSMYVEAAFEQGFRTGGRLMIELLAKP</sequence>
<evidence type="ECO:0000313" key="2">
    <source>
        <dbReference type="Proteomes" id="UP000069697"/>
    </source>
</evidence>
<name>A0A100VNA0_PAEAM</name>
<dbReference type="InterPro" id="IPR049215">
    <property type="entry name" value="DUF6809"/>
</dbReference>
<dbReference type="Pfam" id="PF20648">
    <property type="entry name" value="DUF6809"/>
    <property type="match status" value="1"/>
</dbReference>
<accession>A0A100VNA0</accession>
<dbReference type="AlphaFoldDB" id="A0A100VNA0"/>
<proteinExistence type="predicted"/>
<gene>
    <name evidence="1" type="ORF">PAHA3_2930</name>
</gene>
<dbReference type="Proteomes" id="UP000069697">
    <property type="component" value="Unassembled WGS sequence"/>
</dbReference>
<dbReference type="RefSeq" id="WP_062835319.1">
    <property type="nucleotide sequence ID" value="NZ_BCNV01000001.1"/>
</dbReference>